<feature type="transmembrane region" description="Helical" evidence="1">
    <location>
        <begin position="257"/>
        <end position="277"/>
    </location>
</feature>
<keyword evidence="1" id="KW-0812">Transmembrane</keyword>
<dbReference type="GO" id="GO:0016747">
    <property type="term" value="F:acyltransferase activity, transferring groups other than amino-acyl groups"/>
    <property type="evidence" value="ECO:0007669"/>
    <property type="project" value="InterPro"/>
</dbReference>
<gene>
    <name evidence="3" type="ORF">GGQ72_004695</name>
</gene>
<evidence type="ECO:0000313" key="4">
    <source>
        <dbReference type="Proteomes" id="UP000519897"/>
    </source>
</evidence>
<feature type="transmembrane region" description="Helical" evidence="1">
    <location>
        <begin position="318"/>
        <end position="342"/>
    </location>
</feature>
<feature type="transmembrane region" description="Helical" evidence="1">
    <location>
        <begin position="50"/>
        <end position="70"/>
    </location>
</feature>
<dbReference type="EMBL" id="JACIEC010000019">
    <property type="protein sequence ID" value="MBB4146125.1"/>
    <property type="molecule type" value="Genomic_DNA"/>
</dbReference>
<protein>
    <submittedName>
        <fullName evidence="3">Peptidoglycan/LPS O-acetylase OafA/YrhL</fullName>
    </submittedName>
</protein>
<sequence>MGKSGRFENIDGLRAIAACLVIWLHVAEIFSQLGNQASSWLHTVPVTLDFGRTGVLVFFLISGFLIPSSLKGERVEGLRKFAIRRFFRLYPLYWVSIPLSLVTMWWLYDRQADWQTLVFNLTMIQHKLGYQDISGLYWTLKIELYFYLICALLFALKLLDRERVILGAVLLIIPVHLLLKIGGGKSINLMTIPAHDVAFISMMFLGAAIRRLVDGRLSSPGRIILGALCLLVCLGIPAALLYHSVVFEATSARVLKLLLPYPIALGIFLLFVLRGLSWRPLSWLGEISYSLYLMHPVVFYTLYWAILQTDEASWLRQLSLPVYIVFVFAAIIAFCALTYRFIEAPMIALGQRLSRKPMLVAQPHALAA</sequence>
<evidence type="ECO:0000313" key="3">
    <source>
        <dbReference type="EMBL" id="MBB4146125.1"/>
    </source>
</evidence>
<evidence type="ECO:0000259" key="2">
    <source>
        <dbReference type="Pfam" id="PF01757"/>
    </source>
</evidence>
<dbReference type="Proteomes" id="UP000519897">
    <property type="component" value="Unassembled WGS sequence"/>
</dbReference>
<name>A0A7W6PSB2_9HYPH</name>
<feature type="transmembrane region" description="Helical" evidence="1">
    <location>
        <begin position="221"/>
        <end position="245"/>
    </location>
</feature>
<feature type="transmembrane region" description="Helical" evidence="1">
    <location>
        <begin position="136"/>
        <end position="156"/>
    </location>
</feature>
<dbReference type="InterPro" id="IPR002656">
    <property type="entry name" value="Acyl_transf_3_dom"/>
</dbReference>
<reference evidence="3 4" key="1">
    <citation type="submission" date="2020-08" db="EMBL/GenBank/DDBJ databases">
        <title>Genomic Encyclopedia of Type Strains, Phase IV (KMG-IV): sequencing the most valuable type-strain genomes for metagenomic binning, comparative biology and taxonomic classification.</title>
        <authorList>
            <person name="Goeker M."/>
        </authorList>
    </citation>
    <scope>NUCLEOTIDE SEQUENCE [LARGE SCALE GENOMIC DNA]</scope>
    <source>
        <strain evidence="3 4">DSM 29514</strain>
    </source>
</reference>
<feature type="transmembrane region" description="Helical" evidence="1">
    <location>
        <begin position="12"/>
        <end position="30"/>
    </location>
</feature>
<accession>A0A7W6PSB2</accession>
<dbReference type="RefSeq" id="WP_165130441.1">
    <property type="nucleotide sequence ID" value="NZ_CP049248.1"/>
</dbReference>
<dbReference type="InterPro" id="IPR050879">
    <property type="entry name" value="Acyltransferase_3"/>
</dbReference>
<comment type="caution">
    <text evidence="3">The sequence shown here is derived from an EMBL/GenBank/DDBJ whole genome shotgun (WGS) entry which is preliminary data.</text>
</comment>
<feature type="transmembrane region" description="Helical" evidence="1">
    <location>
        <begin position="187"/>
        <end position="209"/>
    </location>
</feature>
<dbReference type="Pfam" id="PF01757">
    <property type="entry name" value="Acyl_transf_3"/>
    <property type="match status" value="1"/>
</dbReference>
<feature type="transmembrane region" description="Helical" evidence="1">
    <location>
        <begin position="163"/>
        <end position="181"/>
    </location>
</feature>
<proteinExistence type="predicted"/>
<feature type="transmembrane region" description="Helical" evidence="1">
    <location>
        <begin position="90"/>
        <end position="108"/>
    </location>
</feature>
<evidence type="ECO:0000256" key="1">
    <source>
        <dbReference type="SAM" id="Phobius"/>
    </source>
</evidence>
<dbReference type="PANTHER" id="PTHR23028">
    <property type="entry name" value="ACETYLTRANSFERASE"/>
    <property type="match status" value="1"/>
</dbReference>
<dbReference type="GO" id="GO:0009103">
    <property type="term" value="P:lipopolysaccharide biosynthetic process"/>
    <property type="evidence" value="ECO:0007669"/>
    <property type="project" value="TreeGrafter"/>
</dbReference>
<keyword evidence="4" id="KW-1185">Reference proteome</keyword>
<dbReference type="AlphaFoldDB" id="A0A7W6PSB2"/>
<feature type="domain" description="Acyltransferase 3" evidence="2">
    <location>
        <begin position="8"/>
        <end position="339"/>
    </location>
</feature>
<organism evidence="3 4">
    <name type="scientific">Rhizobium rhizoryzae</name>
    <dbReference type="NCBI Taxonomy" id="451876"/>
    <lineage>
        <taxon>Bacteria</taxon>
        <taxon>Pseudomonadati</taxon>
        <taxon>Pseudomonadota</taxon>
        <taxon>Alphaproteobacteria</taxon>
        <taxon>Hyphomicrobiales</taxon>
        <taxon>Rhizobiaceae</taxon>
        <taxon>Rhizobium/Agrobacterium group</taxon>
        <taxon>Rhizobium</taxon>
    </lineage>
</organism>
<feature type="transmembrane region" description="Helical" evidence="1">
    <location>
        <begin position="289"/>
        <end position="306"/>
    </location>
</feature>
<dbReference type="GO" id="GO:0016020">
    <property type="term" value="C:membrane"/>
    <property type="evidence" value="ECO:0007669"/>
    <property type="project" value="TreeGrafter"/>
</dbReference>
<keyword evidence="1" id="KW-0472">Membrane</keyword>
<dbReference type="PANTHER" id="PTHR23028:SF53">
    <property type="entry name" value="ACYL_TRANSF_3 DOMAIN-CONTAINING PROTEIN"/>
    <property type="match status" value="1"/>
</dbReference>
<keyword evidence="1" id="KW-1133">Transmembrane helix</keyword>